<reference evidence="1" key="2">
    <citation type="submission" date="2025-09" db="UniProtKB">
        <authorList>
            <consortium name="Ensembl"/>
        </authorList>
    </citation>
    <scope>IDENTIFICATION</scope>
</reference>
<dbReference type="Proteomes" id="UP000472260">
    <property type="component" value="Unassembled WGS sequence"/>
</dbReference>
<reference evidence="1" key="1">
    <citation type="submission" date="2025-08" db="UniProtKB">
        <authorList>
            <consortium name="Ensembl"/>
        </authorList>
    </citation>
    <scope>IDENTIFICATION</scope>
</reference>
<sequence length="56" mass="6004">SRDIIYRSVERFRSAVLSPGAVACACNPSCWEAEAGGPLELRGSGLQWTMPIGCPH</sequence>
<keyword evidence="2" id="KW-1185">Reference proteome</keyword>
<proteinExistence type="predicted"/>
<organism evidence="1 2">
    <name type="scientific">Sinocyclocheilus anshuiensis</name>
    <dbReference type="NCBI Taxonomy" id="1608454"/>
    <lineage>
        <taxon>Eukaryota</taxon>
        <taxon>Metazoa</taxon>
        <taxon>Chordata</taxon>
        <taxon>Craniata</taxon>
        <taxon>Vertebrata</taxon>
        <taxon>Euteleostomi</taxon>
        <taxon>Actinopterygii</taxon>
        <taxon>Neopterygii</taxon>
        <taxon>Teleostei</taxon>
        <taxon>Ostariophysi</taxon>
        <taxon>Cypriniformes</taxon>
        <taxon>Cyprinidae</taxon>
        <taxon>Cyprininae</taxon>
        <taxon>Sinocyclocheilus</taxon>
    </lineage>
</organism>
<evidence type="ECO:0000313" key="2">
    <source>
        <dbReference type="Proteomes" id="UP000472260"/>
    </source>
</evidence>
<evidence type="ECO:0000313" key="1">
    <source>
        <dbReference type="Ensembl" id="ENSSANP00000016345.1"/>
    </source>
</evidence>
<protein>
    <submittedName>
        <fullName evidence="1">Uncharacterized protein</fullName>
    </submittedName>
</protein>
<accession>A0A671L8G3</accession>
<name>A0A671L8G3_9TELE</name>
<dbReference type="Ensembl" id="ENSSANT00000017448.1">
    <property type="protein sequence ID" value="ENSSANP00000016345.1"/>
    <property type="gene ID" value="ENSSANG00000008624.1"/>
</dbReference>
<dbReference type="AlphaFoldDB" id="A0A671L8G3"/>